<dbReference type="AlphaFoldDB" id="A0A6J5UZR5"/>
<name>A0A6J5UZR5_PRUAR</name>
<evidence type="ECO:0000313" key="2">
    <source>
        <dbReference type="Proteomes" id="UP000507222"/>
    </source>
</evidence>
<reference evidence="1 2" key="1">
    <citation type="submission" date="2020-05" db="EMBL/GenBank/DDBJ databases">
        <authorList>
            <person name="Campoy J."/>
            <person name="Schneeberger K."/>
            <person name="Spophaly S."/>
        </authorList>
    </citation>
    <scope>NUCLEOTIDE SEQUENCE [LARGE SCALE GENOMIC DNA]</scope>
    <source>
        <strain evidence="1">PruArmRojPasFocal</strain>
    </source>
</reference>
<evidence type="ECO:0000313" key="1">
    <source>
        <dbReference type="EMBL" id="CAB4282156.1"/>
    </source>
</evidence>
<dbReference type="Proteomes" id="UP000507222">
    <property type="component" value="Unassembled WGS sequence"/>
</dbReference>
<proteinExistence type="predicted"/>
<protein>
    <submittedName>
        <fullName evidence="1">Uncharacterized protein</fullName>
    </submittedName>
</protein>
<organism evidence="1 2">
    <name type="scientific">Prunus armeniaca</name>
    <name type="common">Apricot</name>
    <name type="synonym">Armeniaca vulgaris</name>
    <dbReference type="NCBI Taxonomy" id="36596"/>
    <lineage>
        <taxon>Eukaryota</taxon>
        <taxon>Viridiplantae</taxon>
        <taxon>Streptophyta</taxon>
        <taxon>Embryophyta</taxon>
        <taxon>Tracheophyta</taxon>
        <taxon>Spermatophyta</taxon>
        <taxon>Magnoliopsida</taxon>
        <taxon>eudicotyledons</taxon>
        <taxon>Gunneridae</taxon>
        <taxon>Pentapetalae</taxon>
        <taxon>rosids</taxon>
        <taxon>fabids</taxon>
        <taxon>Rosales</taxon>
        <taxon>Rosaceae</taxon>
        <taxon>Amygdaloideae</taxon>
        <taxon>Amygdaleae</taxon>
        <taxon>Prunus</taxon>
    </lineage>
</organism>
<dbReference type="EMBL" id="CAEKDK010000006">
    <property type="protein sequence ID" value="CAB4282156.1"/>
    <property type="molecule type" value="Genomic_DNA"/>
</dbReference>
<gene>
    <name evidence="1" type="ORF">CURHAP_LOCUS35450</name>
</gene>
<accession>A0A6J5UZR5</accession>
<sequence>MIPPVDGQWWFDGQIGLVGFDGGGGVDGGVDWVQLGGDAIGLVAGGWSVVVVVVRLACSGSCSLIGV</sequence>